<evidence type="ECO:0000313" key="5">
    <source>
        <dbReference type="Proteomes" id="UP000198881"/>
    </source>
</evidence>
<dbReference type="Proteomes" id="UP000198881">
    <property type="component" value="Unassembled WGS sequence"/>
</dbReference>
<keyword evidence="5" id="KW-1185">Reference proteome</keyword>
<dbReference type="Gene3D" id="1.10.10.1320">
    <property type="entry name" value="Anti-sigma factor, zinc-finger domain"/>
    <property type="match status" value="1"/>
</dbReference>
<keyword evidence="2" id="KW-0804">Transcription</keyword>
<name>A0A1I7MEQ4_9MICC</name>
<accession>A0A1I7MEQ4</accession>
<evidence type="ECO:0000313" key="4">
    <source>
        <dbReference type="EMBL" id="SFV20398.1"/>
    </source>
</evidence>
<protein>
    <recommendedName>
        <fullName evidence="6">Zinc-finger</fullName>
    </recommendedName>
</protein>
<sequence>MAVFHPRTRFDSFLEGALDQTTHRRVAEHLDRCPMCQDEVDQRHRILRAAEQGAEARSIPPQLLPPPSSSTVLGERPGVPGWKVVLSLGAAGVAAGAVVLAAWVAGEPQQSAAPTEPPAIQPVPEVQVETSRSSAADAAQEEETRTDGASAGPFSAIAATSMDTAASPTARSETAALLDQLRRQGWNVPSLTVAGLMPESVGLREHEDATELVLSLDGSVGSAVLHECRSEDQSLDDSACLSDPALIPPEGAEESALPMGLTSRTQTHEDGSWTAWVQTAQAAYALSSDLPVERADRVMTLVVLSERARVQSAQLPDSATERLVRGFERLMPWTDDADVPR</sequence>
<evidence type="ECO:0000256" key="1">
    <source>
        <dbReference type="ARBA" id="ARBA00023015"/>
    </source>
</evidence>
<dbReference type="OrthoDB" id="4964432at2"/>
<dbReference type="EMBL" id="FPCG01000001">
    <property type="protein sequence ID" value="SFV20398.1"/>
    <property type="molecule type" value="Genomic_DNA"/>
</dbReference>
<evidence type="ECO:0008006" key="6">
    <source>
        <dbReference type="Google" id="ProtNLM"/>
    </source>
</evidence>
<evidence type="ECO:0000256" key="2">
    <source>
        <dbReference type="ARBA" id="ARBA00023163"/>
    </source>
</evidence>
<organism evidence="4 5">
    <name type="scientific">Micrococcus terreus</name>
    <dbReference type="NCBI Taxonomy" id="574650"/>
    <lineage>
        <taxon>Bacteria</taxon>
        <taxon>Bacillati</taxon>
        <taxon>Actinomycetota</taxon>
        <taxon>Actinomycetes</taxon>
        <taxon>Micrococcales</taxon>
        <taxon>Micrococcaceae</taxon>
        <taxon>Micrococcus</taxon>
    </lineage>
</organism>
<dbReference type="RefSeq" id="WP_091693348.1">
    <property type="nucleotide sequence ID" value="NZ_FPCG01000001.1"/>
</dbReference>
<proteinExistence type="predicted"/>
<evidence type="ECO:0000256" key="3">
    <source>
        <dbReference type="SAM" id="MobiDB-lite"/>
    </source>
</evidence>
<feature type="region of interest" description="Disordered" evidence="3">
    <location>
        <begin position="125"/>
        <end position="153"/>
    </location>
</feature>
<dbReference type="STRING" id="574650.SAMN04487966_101351"/>
<reference evidence="4 5" key="1">
    <citation type="submission" date="2016-10" db="EMBL/GenBank/DDBJ databases">
        <authorList>
            <person name="de Groot N.N."/>
        </authorList>
    </citation>
    <scope>NUCLEOTIDE SEQUENCE [LARGE SCALE GENOMIC DNA]</scope>
    <source>
        <strain evidence="4 5">CGMCC 1.7054</strain>
    </source>
</reference>
<keyword evidence="1" id="KW-0805">Transcription regulation</keyword>
<dbReference type="InterPro" id="IPR041916">
    <property type="entry name" value="Anti_sigma_zinc_sf"/>
</dbReference>
<gene>
    <name evidence="4" type="ORF">SAMN04487966_101351</name>
</gene>
<feature type="region of interest" description="Disordered" evidence="3">
    <location>
        <begin position="52"/>
        <end position="72"/>
    </location>
</feature>
<dbReference type="AlphaFoldDB" id="A0A1I7MEQ4"/>